<dbReference type="GO" id="GO:0004527">
    <property type="term" value="F:exonuclease activity"/>
    <property type="evidence" value="ECO:0007669"/>
    <property type="project" value="UniProtKB-KW"/>
</dbReference>
<keyword evidence="1" id="KW-0378">Hydrolase</keyword>
<dbReference type="Gene3D" id="3.30.420.10">
    <property type="entry name" value="Ribonuclease H-like superfamily/Ribonuclease H"/>
    <property type="match status" value="1"/>
</dbReference>
<organism evidence="1 2">
    <name type="scientific">Ancylobacter polymorphus</name>
    <dbReference type="NCBI Taxonomy" id="223390"/>
    <lineage>
        <taxon>Bacteria</taxon>
        <taxon>Pseudomonadati</taxon>
        <taxon>Pseudomonadota</taxon>
        <taxon>Alphaproteobacteria</taxon>
        <taxon>Hyphomicrobiales</taxon>
        <taxon>Xanthobacteraceae</taxon>
        <taxon>Ancylobacter</taxon>
    </lineage>
</organism>
<accession>A0A9E7A5J0</accession>
<dbReference type="SUPFAM" id="SSF53098">
    <property type="entry name" value="Ribonuclease H-like"/>
    <property type="match status" value="1"/>
</dbReference>
<evidence type="ECO:0000313" key="1">
    <source>
        <dbReference type="EMBL" id="UOK73525.1"/>
    </source>
</evidence>
<geneLocation type="plasmid" evidence="1 2">
    <name>pB</name>
</geneLocation>
<dbReference type="AlphaFoldDB" id="A0A9E7A5J0"/>
<dbReference type="InterPro" id="IPR012337">
    <property type="entry name" value="RNaseH-like_sf"/>
</dbReference>
<dbReference type="EMBL" id="CP083241">
    <property type="protein sequence ID" value="UOK73525.1"/>
    <property type="molecule type" value="Genomic_DNA"/>
</dbReference>
<name>A0A9E7A5J0_9HYPH</name>
<keyword evidence="1" id="KW-0540">Nuclease</keyword>
<evidence type="ECO:0000313" key="2">
    <source>
        <dbReference type="Proteomes" id="UP000831684"/>
    </source>
</evidence>
<keyword evidence="1" id="KW-0614">Plasmid</keyword>
<gene>
    <name evidence="1" type="ORF">K9D25_23000</name>
</gene>
<dbReference type="RefSeq" id="WP_244451144.1">
    <property type="nucleotide sequence ID" value="NZ_CP083241.1"/>
</dbReference>
<protein>
    <submittedName>
        <fullName evidence="1">3'-5' exonuclease</fullName>
    </submittedName>
</protein>
<dbReference type="KEGG" id="apol:K9D25_23000"/>
<dbReference type="InterPro" id="IPR036397">
    <property type="entry name" value="RNaseH_sf"/>
</dbReference>
<reference evidence="1" key="1">
    <citation type="submission" date="2021-09" db="EMBL/GenBank/DDBJ databases">
        <title>Network and meta-omics reveal the key degrader and cooperation patterns in an efficient 1,4-dioxane-degrading microbial community.</title>
        <authorList>
            <person name="Dai C."/>
        </authorList>
    </citation>
    <scope>NUCLEOTIDE SEQUENCE</scope>
    <source>
        <strain evidence="1">ZM13</strain>
        <plasmid evidence="1">pB</plasmid>
    </source>
</reference>
<sequence>MIDLEASSVTPHSTPIEVAVAIWPGPSHPIEVWSSLIRPTQEWVLLGDWDDGSADLHGIAQAELQKGVPVETAAPCLNTLAAPSAFSDAASLDSHWIDKLFAAAGISRRFEILPFDLALAELEAAQWYRQRRFVERNAPRHRAADDATRLLRALARAINVDVHVIRHDLAAPLPASR</sequence>
<dbReference type="GO" id="GO:0003676">
    <property type="term" value="F:nucleic acid binding"/>
    <property type="evidence" value="ECO:0007669"/>
    <property type="project" value="InterPro"/>
</dbReference>
<dbReference type="Proteomes" id="UP000831684">
    <property type="component" value="Plasmid pB"/>
</dbReference>
<proteinExistence type="predicted"/>
<keyword evidence="1" id="KW-0269">Exonuclease</keyword>